<dbReference type="Gene3D" id="3.40.50.2000">
    <property type="entry name" value="Glycogen Phosphorylase B"/>
    <property type="match status" value="2"/>
</dbReference>
<gene>
    <name evidence="4" type="ORF">VRU48_17125</name>
</gene>
<dbReference type="InterPro" id="IPR001296">
    <property type="entry name" value="Glyco_trans_1"/>
</dbReference>
<keyword evidence="4" id="KW-0328">Glycosyltransferase</keyword>
<evidence type="ECO:0000256" key="1">
    <source>
        <dbReference type="SAM" id="Phobius"/>
    </source>
</evidence>
<protein>
    <submittedName>
        <fullName evidence="4">Glycosyltransferase</fullName>
        <ecNumber evidence="4">2.4.-.-</ecNumber>
    </submittedName>
</protein>
<comment type="caution">
    <text evidence="4">The sequence shown here is derived from an EMBL/GenBank/DDBJ whole genome shotgun (WGS) entry which is preliminary data.</text>
</comment>
<dbReference type="Proteomes" id="UP001336835">
    <property type="component" value="Unassembled WGS sequence"/>
</dbReference>
<dbReference type="Pfam" id="PF00534">
    <property type="entry name" value="Glycos_transf_1"/>
    <property type="match status" value="1"/>
</dbReference>
<evidence type="ECO:0000259" key="3">
    <source>
        <dbReference type="Pfam" id="PF13439"/>
    </source>
</evidence>
<keyword evidence="1" id="KW-1133">Transmembrane helix</keyword>
<dbReference type="PANTHER" id="PTHR12526">
    <property type="entry name" value="GLYCOSYLTRANSFERASE"/>
    <property type="match status" value="1"/>
</dbReference>
<dbReference type="InterPro" id="IPR028098">
    <property type="entry name" value="Glyco_trans_4-like_N"/>
</dbReference>
<dbReference type="EC" id="2.4.-.-" evidence="4"/>
<feature type="transmembrane region" description="Helical" evidence="1">
    <location>
        <begin position="77"/>
        <end position="96"/>
    </location>
</feature>
<dbReference type="PANTHER" id="PTHR12526:SF630">
    <property type="entry name" value="GLYCOSYLTRANSFERASE"/>
    <property type="match status" value="1"/>
</dbReference>
<name>A0ABU7IBV6_9SPHI</name>
<sequence>MSKYLMINDLGNGGAEILNIGLYRELKFDTILILQGKIDYKTDDLNVIDLSNGKKYKWYRLPVILYRLTKIIKKDDLVVASLYKSMLVVALFGFFVRKIKTIFWIHSDTKIYLSSKLRFFLLKKVLSVASRVVVNSKKAQSELIGTFNMNDQIVKVIYNCFDIEDIKKSKLAFIDQELLENLKHFPKIACIGRFNILKGQSNLIRLLAGLKQRGIIMHLILIGSGELEMDLRDEARNFGISDFVHFLGQKQNVYPYLNLCDILICPSKSEGFGNVLVEALACGVPVVSADIDNGPREILSPNSPLGYRTSVAEYAEYGILMPSFYTANKEQVLEIWSNTLIKLFSDNELKRYKDVGLAYVNKFDKHTVLPIWKDLIEDLQK</sequence>
<organism evidence="4 5">
    <name type="scientific">Pedobacter albus</name>
    <dbReference type="NCBI Taxonomy" id="3113905"/>
    <lineage>
        <taxon>Bacteria</taxon>
        <taxon>Pseudomonadati</taxon>
        <taxon>Bacteroidota</taxon>
        <taxon>Sphingobacteriia</taxon>
        <taxon>Sphingobacteriales</taxon>
        <taxon>Sphingobacteriaceae</taxon>
        <taxon>Pedobacter</taxon>
    </lineage>
</organism>
<dbReference type="Pfam" id="PF13439">
    <property type="entry name" value="Glyco_transf_4"/>
    <property type="match status" value="1"/>
</dbReference>
<dbReference type="RefSeq" id="WP_330109141.1">
    <property type="nucleotide sequence ID" value="NZ_JAZDQT010000003.1"/>
</dbReference>
<dbReference type="EMBL" id="JAZDQT010000003">
    <property type="protein sequence ID" value="MEE1946851.1"/>
    <property type="molecule type" value="Genomic_DNA"/>
</dbReference>
<accession>A0ABU7IBV6</accession>
<keyword evidence="1" id="KW-0812">Transmembrane</keyword>
<reference evidence="4 5" key="1">
    <citation type="submission" date="2024-01" db="EMBL/GenBank/DDBJ databases">
        <title>Pedobacter sp. nov., isolated from fresh soil.</title>
        <authorList>
            <person name="Le N.T.T."/>
        </authorList>
    </citation>
    <scope>NUCLEOTIDE SEQUENCE [LARGE SCALE GENOMIC DNA]</scope>
    <source>
        <strain evidence="4 5">KR3-3</strain>
    </source>
</reference>
<keyword evidence="4" id="KW-0808">Transferase</keyword>
<evidence type="ECO:0000259" key="2">
    <source>
        <dbReference type="Pfam" id="PF00534"/>
    </source>
</evidence>
<keyword evidence="1" id="KW-0472">Membrane</keyword>
<dbReference type="CDD" id="cd03811">
    <property type="entry name" value="GT4_GT28_WabH-like"/>
    <property type="match status" value="1"/>
</dbReference>
<proteinExistence type="predicted"/>
<evidence type="ECO:0000313" key="4">
    <source>
        <dbReference type="EMBL" id="MEE1946851.1"/>
    </source>
</evidence>
<feature type="domain" description="Glycosyl transferase family 1" evidence="2">
    <location>
        <begin position="185"/>
        <end position="303"/>
    </location>
</feature>
<dbReference type="SUPFAM" id="SSF53756">
    <property type="entry name" value="UDP-Glycosyltransferase/glycogen phosphorylase"/>
    <property type="match status" value="1"/>
</dbReference>
<dbReference type="GO" id="GO:0016757">
    <property type="term" value="F:glycosyltransferase activity"/>
    <property type="evidence" value="ECO:0007669"/>
    <property type="project" value="UniProtKB-KW"/>
</dbReference>
<evidence type="ECO:0000313" key="5">
    <source>
        <dbReference type="Proteomes" id="UP001336835"/>
    </source>
</evidence>
<feature type="domain" description="Glycosyltransferase subfamily 4-like N-terminal" evidence="3">
    <location>
        <begin position="53"/>
        <end position="164"/>
    </location>
</feature>
<keyword evidence="5" id="KW-1185">Reference proteome</keyword>